<dbReference type="Proteomes" id="UP000095283">
    <property type="component" value="Unplaced"/>
</dbReference>
<feature type="compositionally biased region" description="Basic and acidic residues" evidence="1">
    <location>
        <begin position="118"/>
        <end position="131"/>
    </location>
</feature>
<dbReference type="WBParaSite" id="Hba_07381">
    <property type="protein sequence ID" value="Hba_07381"/>
    <property type="gene ID" value="Hba_07381"/>
</dbReference>
<reference evidence="3" key="1">
    <citation type="submission" date="2016-11" db="UniProtKB">
        <authorList>
            <consortium name="WormBaseParasite"/>
        </authorList>
    </citation>
    <scope>IDENTIFICATION</scope>
</reference>
<dbReference type="AlphaFoldDB" id="A0A1I7WQG5"/>
<accession>A0A1I7WQG5</accession>
<protein>
    <submittedName>
        <fullName evidence="3">Uncharacterized protein</fullName>
    </submittedName>
</protein>
<evidence type="ECO:0000256" key="1">
    <source>
        <dbReference type="SAM" id="MobiDB-lite"/>
    </source>
</evidence>
<evidence type="ECO:0000313" key="3">
    <source>
        <dbReference type="WBParaSite" id="Hba_07381"/>
    </source>
</evidence>
<feature type="region of interest" description="Disordered" evidence="1">
    <location>
        <begin position="114"/>
        <end position="136"/>
    </location>
</feature>
<keyword evidence="2" id="KW-1185">Reference proteome</keyword>
<organism evidence="2 3">
    <name type="scientific">Heterorhabditis bacteriophora</name>
    <name type="common">Entomopathogenic nematode worm</name>
    <dbReference type="NCBI Taxonomy" id="37862"/>
    <lineage>
        <taxon>Eukaryota</taxon>
        <taxon>Metazoa</taxon>
        <taxon>Ecdysozoa</taxon>
        <taxon>Nematoda</taxon>
        <taxon>Chromadorea</taxon>
        <taxon>Rhabditida</taxon>
        <taxon>Rhabditina</taxon>
        <taxon>Rhabditomorpha</taxon>
        <taxon>Strongyloidea</taxon>
        <taxon>Heterorhabditidae</taxon>
        <taxon>Heterorhabditis</taxon>
    </lineage>
</organism>
<name>A0A1I7WQG5_HETBA</name>
<sequence length="201" mass="22942">MTAEEPATDADGQLISIRAVALSSCDDDIFAENADVVVDQFPALPIDVSRLPSLRLTSTEDWTQSTTNINEEFVPENRELKRSTSLDWSEKLFKVTILDPIKVLDQSVMSSESSSEDFPIRKDEIQSRGSEESDTTPIKEKRIRYALFHPENWLYDKCSNDEEFDRRWAAIVIAHVRFTNIPQKIPSPPSPSALRRHSFDR</sequence>
<evidence type="ECO:0000313" key="2">
    <source>
        <dbReference type="Proteomes" id="UP000095283"/>
    </source>
</evidence>
<proteinExistence type="predicted"/>